<dbReference type="AlphaFoldDB" id="A0A7W7HYR8"/>
<name>A0A7W7HYR8_9ACTN</name>
<proteinExistence type="predicted"/>
<dbReference type="PANTHER" id="PTHR46623">
    <property type="entry name" value="CARBOXYMETHYLENEBUTENOLIDASE-RELATED"/>
    <property type="match status" value="1"/>
</dbReference>
<gene>
    <name evidence="2" type="ORF">BJ971_003825</name>
</gene>
<feature type="domain" description="Dienelactone hydrolase" evidence="1">
    <location>
        <begin position="4"/>
        <end position="186"/>
    </location>
</feature>
<evidence type="ECO:0000313" key="2">
    <source>
        <dbReference type="EMBL" id="MBB4763269.1"/>
    </source>
</evidence>
<keyword evidence="2" id="KW-0378">Hydrolase</keyword>
<dbReference type="SUPFAM" id="SSF53474">
    <property type="entry name" value="alpha/beta-Hydrolases"/>
    <property type="match status" value="1"/>
</dbReference>
<accession>A0A7W7HYR8</accession>
<dbReference type="EMBL" id="JACHNH010000001">
    <property type="protein sequence ID" value="MBB4763269.1"/>
    <property type="molecule type" value="Genomic_DNA"/>
</dbReference>
<keyword evidence="3" id="KW-1185">Reference proteome</keyword>
<dbReference type="Pfam" id="PF01738">
    <property type="entry name" value="DLH"/>
    <property type="match status" value="1"/>
</dbReference>
<evidence type="ECO:0000259" key="1">
    <source>
        <dbReference type="Pfam" id="PF01738"/>
    </source>
</evidence>
<protein>
    <submittedName>
        <fullName evidence="2">Dienelactone hydrolase</fullName>
    </submittedName>
</protein>
<dbReference type="InterPro" id="IPR002925">
    <property type="entry name" value="Dienelactn_hydro"/>
</dbReference>
<dbReference type="RefSeq" id="WP_184994599.1">
    <property type="nucleotide sequence ID" value="NZ_BOMK01000010.1"/>
</dbReference>
<evidence type="ECO:0000313" key="3">
    <source>
        <dbReference type="Proteomes" id="UP000578112"/>
    </source>
</evidence>
<dbReference type="InterPro" id="IPR029058">
    <property type="entry name" value="AB_hydrolase_fold"/>
</dbReference>
<reference evidence="2 3" key="1">
    <citation type="submission" date="2020-08" db="EMBL/GenBank/DDBJ databases">
        <title>Sequencing the genomes of 1000 actinobacteria strains.</title>
        <authorList>
            <person name="Klenk H.-P."/>
        </authorList>
    </citation>
    <scope>NUCLEOTIDE SEQUENCE [LARGE SCALE GENOMIC DNA]</scope>
    <source>
        <strain evidence="2 3">DSM 43149</strain>
    </source>
</reference>
<organism evidence="2 3">
    <name type="scientific">Actinoplanes digitatis</name>
    <dbReference type="NCBI Taxonomy" id="1868"/>
    <lineage>
        <taxon>Bacteria</taxon>
        <taxon>Bacillati</taxon>
        <taxon>Actinomycetota</taxon>
        <taxon>Actinomycetes</taxon>
        <taxon>Micromonosporales</taxon>
        <taxon>Micromonosporaceae</taxon>
        <taxon>Actinoplanes</taxon>
    </lineage>
</organism>
<sequence length="188" mass="19739">MTDVVLFHHAQGLTAGVHAFADHLRGAGHTVTVPDLYAGVTFDSLAAGVAHARDIGMDEIIARGAAAVAGVPDHVVYAGFSLGAMPAQKLAQTRPGALGAIIYHGGVPASTFGGQWPARVPLQLHLAEEDEWSEVEVARDLAAAARDGTLFVYPGSAHLTTESSLAEYQPETSALILRRSLEFLHRVG</sequence>
<dbReference type="Proteomes" id="UP000578112">
    <property type="component" value="Unassembled WGS sequence"/>
</dbReference>
<dbReference type="Gene3D" id="3.40.50.1820">
    <property type="entry name" value="alpha/beta hydrolase"/>
    <property type="match status" value="1"/>
</dbReference>
<dbReference type="GO" id="GO:0016787">
    <property type="term" value="F:hydrolase activity"/>
    <property type="evidence" value="ECO:0007669"/>
    <property type="project" value="UniProtKB-KW"/>
</dbReference>
<dbReference type="PANTHER" id="PTHR46623:SF6">
    <property type="entry name" value="ALPHA_BETA-HYDROLASES SUPERFAMILY PROTEIN"/>
    <property type="match status" value="1"/>
</dbReference>
<dbReference type="InterPro" id="IPR051049">
    <property type="entry name" value="Dienelactone_hydrolase-like"/>
</dbReference>
<comment type="caution">
    <text evidence="2">The sequence shown here is derived from an EMBL/GenBank/DDBJ whole genome shotgun (WGS) entry which is preliminary data.</text>
</comment>